<sequence length="338" mass="37900">MLHHSPEQTYVDMMFAASNYYASWDPLRPVRLGDYGILQEDGSFAESGNIFTDGIAEKYNISLEDCGTDKLRWVEAIHSKERRMTAHVMSGNPPIMEVGLKKTFSITSHRGAILVMLEPKLSRLTYPGRLSKLIHSEHFNDEHVLVTEVYACESYARLLAPHQESSVEIALTASSAGGAVGGKGSMEWKTSASSCDFKSAHDSDDGKVHYPLFRLCGRKHRHKCMHLWHAHRAVVELPPPTKHSPFGQIFHHRENTTPSASRYIDEHEHDIHANERYTYDQDGQHGHCGCGFRSENVDVVGGVIKDDSAWKPDADAGRDVGQRARVQSTSDGRRKPQQ</sequence>
<gene>
    <name evidence="2" type="ORF">FIBRA_00060</name>
</gene>
<dbReference type="HOGENOM" id="CLU_821437_0_0_1"/>
<proteinExistence type="predicted"/>
<evidence type="ECO:0000313" key="3">
    <source>
        <dbReference type="Proteomes" id="UP000006352"/>
    </source>
</evidence>
<keyword evidence="3" id="KW-1185">Reference proteome</keyword>
<dbReference type="RefSeq" id="XP_012177349.1">
    <property type="nucleotide sequence ID" value="XM_012321959.1"/>
</dbReference>
<reference evidence="2 3" key="1">
    <citation type="journal article" date="2012" name="Appl. Environ. Microbiol.">
        <title>Short-read sequencing for genomic analysis of the brown rot fungus Fibroporia radiculosa.</title>
        <authorList>
            <person name="Tang J.D."/>
            <person name="Perkins A.D."/>
            <person name="Sonstegard T.S."/>
            <person name="Schroeder S.G."/>
            <person name="Burgess S.C."/>
            <person name="Diehl S.V."/>
        </authorList>
    </citation>
    <scope>NUCLEOTIDE SEQUENCE [LARGE SCALE GENOMIC DNA]</scope>
    <source>
        <strain evidence="2 3">TFFH 294</strain>
    </source>
</reference>
<dbReference type="EMBL" id="HE796868">
    <property type="protein sequence ID" value="CCL98066.1"/>
    <property type="molecule type" value="Genomic_DNA"/>
</dbReference>
<dbReference type="OrthoDB" id="2781978at2759"/>
<protein>
    <submittedName>
        <fullName evidence="2">Uncharacterized protein</fullName>
    </submittedName>
</protein>
<accession>J7SBR9</accession>
<name>J7SBR9_9APHY</name>
<feature type="compositionally biased region" description="Basic and acidic residues" evidence="1">
    <location>
        <begin position="307"/>
        <end position="322"/>
    </location>
</feature>
<dbReference type="Proteomes" id="UP000006352">
    <property type="component" value="Unassembled WGS sequence"/>
</dbReference>
<evidence type="ECO:0000313" key="2">
    <source>
        <dbReference type="EMBL" id="CCL98066.1"/>
    </source>
</evidence>
<evidence type="ECO:0000256" key="1">
    <source>
        <dbReference type="SAM" id="MobiDB-lite"/>
    </source>
</evidence>
<dbReference type="InParanoid" id="J7SBR9"/>
<feature type="region of interest" description="Disordered" evidence="1">
    <location>
        <begin position="307"/>
        <end position="338"/>
    </location>
</feature>
<dbReference type="GeneID" id="24092977"/>
<dbReference type="STRING" id="599839.J7SBR9"/>
<dbReference type="AlphaFoldDB" id="J7SBR9"/>
<organism evidence="2 3">
    <name type="scientific">Fibroporia radiculosa</name>
    <dbReference type="NCBI Taxonomy" id="599839"/>
    <lineage>
        <taxon>Eukaryota</taxon>
        <taxon>Fungi</taxon>
        <taxon>Dikarya</taxon>
        <taxon>Basidiomycota</taxon>
        <taxon>Agaricomycotina</taxon>
        <taxon>Agaricomycetes</taxon>
        <taxon>Polyporales</taxon>
        <taxon>Fibroporiaceae</taxon>
        <taxon>Fibroporia</taxon>
    </lineage>
</organism>